<organism evidence="1 2">
    <name type="scientific">Sparassis crispa</name>
    <dbReference type="NCBI Taxonomy" id="139825"/>
    <lineage>
        <taxon>Eukaryota</taxon>
        <taxon>Fungi</taxon>
        <taxon>Dikarya</taxon>
        <taxon>Basidiomycota</taxon>
        <taxon>Agaricomycotina</taxon>
        <taxon>Agaricomycetes</taxon>
        <taxon>Polyporales</taxon>
        <taxon>Sparassidaceae</taxon>
        <taxon>Sparassis</taxon>
    </lineage>
</organism>
<dbReference type="EMBL" id="BFAD01000004">
    <property type="protein sequence ID" value="GBE82931.1"/>
    <property type="molecule type" value="Genomic_DNA"/>
</dbReference>
<evidence type="ECO:0000313" key="2">
    <source>
        <dbReference type="Proteomes" id="UP000287166"/>
    </source>
</evidence>
<dbReference type="AlphaFoldDB" id="A0A401GL80"/>
<protein>
    <submittedName>
        <fullName evidence="1">Uncharacterized protein</fullName>
    </submittedName>
</protein>
<accession>A0A401GL80</accession>
<dbReference type="Proteomes" id="UP000287166">
    <property type="component" value="Unassembled WGS sequence"/>
</dbReference>
<reference evidence="1 2" key="1">
    <citation type="journal article" date="2018" name="Sci. Rep.">
        <title>Genome sequence of the cauliflower mushroom Sparassis crispa (Hanabiratake) and its association with beneficial usage.</title>
        <authorList>
            <person name="Kiyama R."/>
            <person name="Furutani Y."/>
            <person name="Kawaguchi K."/>
            <person name="Nakanishi T."/>
        </authorList>
    </citation>
    <scope>NUCLEOTIDE SEQUENCE [LARGE SCALE GENOMIC DNA]</scope>
</reference>
<keyword evidence="2" id="KW-1185">Reference proteome</keyword>
<dbReference type="InParanoid" id="A0A401GL80"/>
<comment type="caution">
    <text evidence="1">The sequence shown here is derived from an EMBL/GenBank/DDBJ whole genome shotgun (WGS) entry which is preliminary data.</text>
</comment>
<proteinExistence type="predicted"/>
<sequence length="53" mass="5814">MWTFVRSVDASIYLAPADIVHPFISKRLLGEGEDVGEDAQLRAEAVDGSSKEH</sequence>
<dbReference type="RefSeq" id="XP_027613844.1">
    <property type="nucleotide sequence ID" value="XM_027758043.1"/>
</dbReference>
<dbReference type="GeneID" id="38779848"/>
<evidence type="ECO:0000313" key="1">
    <source>
        <dbReference type="EMBL" id="GBE82931.1"/>
    </source>
</evidence>
<gene>
    <name evidence="1" type="ORF">SCP_0413180</name>
</gene>
<name>A0A401GL80_9APHY</name>